<evidence type="ECO:0000256" key="2">
    <source>
        <dbReference type="ARBA" id="ARBA00023277"/>
    </source>
</evidence>
<dbReference type="GO" id="GO:0008736">
    <property type="term" value="F:L-fucose isomerase activity"/>
    <property type="evidence" value="ECO:0007669"/>
    <property type="project" value="InterPro"/>
</dbReference>
<dbReference type="OrthoDB" id="9760430at2"/>
<accession>A0A2Y9BCL6</accession>
<dbReference type="PANTHER" id="PTHR37840">
    <property type="entry name" value="L-FUCOSE ISOMERASE"/>
    <property type="match status" value="1"/>
</dbReference>
<feature type="domain" description="L-fucose isomerase N-terminal-1" evidence="5">
    <location>
        <begin position="4"/>
        <end position="161"/>
    </location>
</feature>
<dbReference type="Pfam" id="PF07881">
    <property type="entry name" value="Fucose_iso_N1"/>
    <property type="match status" value="1"/>
</dbReference>
<dbReference type="Pfam" id="PF02952">
    <property type="entry name" value="Fucose_iso_C"/>
    <property type="match status" value="1"/>
</dbReference>
<comment type="caution">
    <text evidence="6">The sequence shown here is derived from an EMBL/GenBank/DDBJ whole genome shotgun (WGS) entry which is preliminary data.</text>
</comment>
<sequence>MSLPKVGMVTFSDPREHEYKVLYEEKTAVRMAKAVSYFSEMDMELFSFDIAARSAEEIDRQTAELKEKGVEVFIAYIPCWTWPNGVVRGVLNMGLPTILLSNDDPGTHGTVGLLGSGGALNQIGYRHMRIQQDFTEERPNLFDTKMMPYIRAAAAVEKLKGKIFGFIGGRSLGIDTGSFDPMQWKKLFQVDSDHIDHEEIIRRAEAIDGERIDATYNWLVQSVGEVRYDEKLTEERLKYQVACYLATKDIINDRHLDFGAIKCMPDLTNFRAPQCISTALLNGGYDADGDFEPFPISCEADADGALSMEILKLISGGMPTMFADVSHIGYKEKLIYLPNCGSMCTYYAGRHCERCKNMKNIELRRANRPSGGAVTFTVPSAGEMTMARLCRVDGKYQMFIIETEFVTPSKEILDAFVKARGVHQLPVAFMKADFDIEKFIDVFNSNHISGVAGKYKKELLEVCRLLDIEPVVIA</sequence>
<protein>
    <recommendedName>
        <fullName evidence="3">FucIase</fullName>
    </recommendedName>
</protein>
<feature type="domain" description="L-fucose isomerase C-terminal" evidence="4">
    <location>
        <begin position="339"/>
        <end position="469"/>
    </location>
</feature>
<dbReference type="EMBL" id="QGDL01000004">
    <property type="protein sequence ID" value="PWJ30273.1"/>
    <property type="molecule type" value="Genomic_DNA"/>
</dbReference>
<proteinExistence type="predicted"/>
<keyword evidence="1 6" id="KW-0413">Isomerase</keyword>
<dbReference type="GO" id="GO:0030145">
    <property type="term" value="F:manganese ion binding"/>
    <property type="evidence" value="ECO:0007669"/>
    <property type="project" value="InterPro"/>
</dbReference>
<dbReference type="InterPro" id="IPR038392">
    <property type="entry name" value="Fucose_isomerase_dom2_sf"/>
</dbReference>
<evidence type="ECO:0000313" key="6">
    <source>
        <dbReference type="EMBL" id="PWJ30273.1"/>
    </source>
</evidence>
<dbReference type="InterPro" id="IPR038391">
    <property type="entry name" value="Fucose_iso_dom1_sf"/>
</dbReference>
<evidence type="ECO:0000259" key="4">
    <source>
        <dbReference type="Pfam" id="PF02952"/>
    </source>
</evidence>
<name>A0A2Y9BCL6_9FIRM</name>
<reference evidence="6 7" key="1">
    <citation type="submission" date="2018-05" db="EMBL/GenBank/DDBJ databases">
        <title>The Hungate 1000. A catalogue of reference genomes from the rumen microbiome.</title>
        <authorList>
            <person name="Kelly W."/>
        </authorList>
    </citation>
    <scope>NUCLEOTIDE SEQUENCE [LARGE SCALE GENOMIC DNA]</scope>
    <source>
        <strain evidence="6 7">NLAE-zl-C242</strain>
    </source>
</reference>
<evidence type="ECO:0000259" key="5">
    <source>
        <dbReference type="Pfam" id="PF07881"/>
    </source>
</evidence>
<dbReference type="InterPro" id="IPR038393">
    <property type="entry name" value="Fuc_iso_dom3_sf"/>
</dbReference>
<dbReference type="GO" id="GO:0042355">
    <property type="term" value="P:L-fucose catabolic process"/>
    <property type="evidence" value="ECO:0007669"/>
    <property type="project" value="TreeGrafter"/>
</dbReference>
<dbReference type="GO" id="GO:0019571">
    <property type="term" value="P:D-arabinose catabolic process"/>
    <property type="evidence" value="ECO:0007669"/>
    <property type="project" value="TreeGrafter"/>
</dbReference>
<dbReference type="InterPro" id="IPR005763">
    <property type="entry name" value="Fucose_isomerase"/>
</dbReference>
<dbReference type="AlphaFoldDB" id="A0A2Y9BCL6"/>
<dbReference type="InterPro" id="IPR012888">
    <property type="entry name" value="Fucose_iso_N1"/>
</dbReference>
<evidence type="ECO:0000256" key="1">
    <source>
        <dbReference type="ARBA" id="ARBA00023235"/>
    </source>
</evidence>
<dbReference type="Proteomes" id="UP000245845">
    <property type="component" value="Unassembled WGS sequence"/>
</dbReference>
<dbReference type="InterPro" id="IPR009015">
    <property type="entry name" value="Fucose_isomerase_N/cen_sf"/>
</dbReference>
<dbReference type="Gene3D" id="3.20.14.10">
    <property type="entry name" value="L-fucose/L-arabinose isomerase, C-terminal"/>
    <property type="match status" value="1"/>
</dbReference>
<evidence type="ECO:0000256" key="3">
    <source>
        <dbReference type="ARBA" id="ARBA00030454"/>
    </source>
</evidence>
<keyword evidence="7" id="KW-1185">Reference proteome</keyword>
<dbReference type="PANTHER" id="PTHR37840:SF1">
    <property type="entry name" value="L-FUCOSE ISOMERASE"/>
    <property type="match status" value="1"/>
</dbReference>
<organism evidence="6 7">
    <name type="scientific">Faecalicatena orotica</name>
    <dbReference type="NCBI Taxonomy" id="1544"/>
    <lineage>
        <taxon>Bacteria</taxon>
        <taxon>Bacillati</taxon>
        <taxon>Bacillota</taxon>
        <taxon>Clostridia</taxon>
        <taxon>Lachnospirales</taxon>
        <taxon>Lachnospiraceae</taxon>
        <taxon>Faecalicatena</taxon>
    </lineage>
</organism>
<dbReference type="SUPFAM" id="SSF53743">
    <property type="entry name" value="FucI/AraA N-terminal and middle domains"/>
    <property type="match status" value="1"/>
</dbReference>
<dbReference type="GO" id="GO:0005737">
    <property type="term" value="C:cytoplasm"/>
    <property type="evidence" value="ECO:0007669"/>
    <property type="project" value="InterPro"/>
</dbReference>
<dbReference type="GO" id="GO:0008790">
    <property type="term" value="F:arabinose isomerase activity"/>
    <property type="evidence" value="ECO:0007669"/>
    <property type="project" value="TreeGrafter"/>
</dbReference>
<keyword evidence="2" id="KW-0119">Carbohydrate metabolism</keyword>
<dbReference type="Gene3D" id="3.40.50.1070">
    <property type="match status" value="1"/>
</dbReference>
<evidence type="ECO:0000313" key="7">
    <source>
        <dbReference type="Proteomes" id="UP000245845"/>
    </source>
</evidence>
<gene>
    <name evidence="6" type="ORF">A8806_104141</name>
</gene>
<dbReference type="RefSeq" id="WP_109730709.1">
    <property type="nucleotide sequence ID" value="NZ_BAAACK010000019.1"/>
</dbReference>
<dbReference type="Gene3D" id="3.40.275.10">
    <property type="entry name" value="L-fucose Isomerase, Chain A, domain 2"/>
    <property type="match status" value="1"/>
</dbReference>
<dbReference type="InterPro" id="IPR015888">
    <property type="entry name" value="Fuc_isomerase_C"/>
</dbReference>